<sequence length="338" mass="36690">MIRFIGRRLLFLCFVLLGISVITFALTHLVPGDPARLMAGQHATGEQVKELAQRYGLDKPVTTQFWIYMKGLMTGDLGMSLTNRRPVLDDLRQFLPASVELTAAAVLLVVLVGLPIGLLTGARHGKALDHVMRFVTVSGVSMPIFWLGILMQILFYQHLKILPLGGRLGVLDIEPPGVTGFYLIDTLLDGDFETFRSALIHLILPATTLAAGSIAVISRMMRASVIEVLDADYVRTAQAKGLPAGAVLRFHVFRNALIPTTTILGLQVGALLAGNVLAEVVFNWPGIGLYAVNAIKNLDYPAIMGVTLAISVIYVFVNLLVDIAYVMLDPRISFDGVA</sequence>
<evidence type="ECO:0000256" key="4">
    <source>
        <dbReference type="ARBA" id="ARBA00022692"/>
    </source>
</evidence>
<reference evidence="10" key="1">
    <citation type="journal article" date="2019" name="Int. J. Syst. Evol. Microbiol.">
        <title>The Global Catalogue of Microorganisms (GCM) 10K type strain sequencing project: providing services to taxonomists for standard genome sequencing and annotation.</title>
        <authorList>
            <consortium name="The Broad Institute Genomics Platform"/>
            <consortium name="The Broad Institute Genome Sequencing Center for Infectious Disease"/>
            <person name="Wu L."/>
            <person name="Ma J."/>
        </authorList>
    </citation>
    <scope>NUCLEOTIDE SEQUENCE [LARGE SCALE GENOMIC DNA]</scope>
    <source>
        <strain evidence="10">KCTC 52165</strain>
    </source>
</reference>
<keyword evidence="2 7" id="KW-0813">Transport</keyword>
<dbReference type="Gene3D" id="1.10.3720.10">
    <property type="entry name" value="MetI-like"/>
    <property type="match status" value="1"/>
</dbReference>
<evidence type="ECO:0000256" key="3">
    <source>
        <dbReference type="ARBA" id="ARBA00022475"/>
    </source>
</evidence>
<proteinExistence type="inferred from homology"/>
<dbReference type="Pfam" id="PF00528">
    <property type="entry name" value="BPD_transp_1"/>
    <property type="match status" value="1"/>
</dbReference>
<dbReference type="PANTHER" id="PTHR43163">
    <property type="entry name" value="DIPEPTIDE TRANSPORT SYSTEM PERMEASE PROTEIN DPPB-RELATED"/>
    <property type="match status" value="1"/>
</dbReference>
<keyword evidence="3" id="KW-1003">Cell membrane</keyword>
<keyword evidence="5 7" id="KW-1133">Transmembrane helix</keyword>
<keyword evidence="10" id="KW-1185">Reference proteome</keyword>
<evidence type="ECO:0000259" key="8">
    <source>
        <dbReference type="PROSITE" id="PS50928"/>
    </source>
</evidence>
<dbReference type="SUPFAM" id="SSF161098">
    <property type="entry name" value="MetI-like"/>
    <property type="match status" value="1"/>
</dbReference>
<evidence type="ECO:0000313" key="10">
    <source>
        <dbReference type="Proteomes" id="UP001595583"/>
    </source>
</evidence>
<dbReference type="Proteomes" id="UP001595583">
    <property type="component" value="Unassembled WGS sequence"/>
</dbReference>
<evidence type="ECO:0000256" key="1">
    <source>
        <dbReference type="ARBA" id="ARBA00004651"/>
    </source>
</evidence>
<dbReference type="PANTHER" id="PTHR43163:SF8">
    <property type="entry name" value="D,D-DIPEPTIDE TRANSPORT SYSTEM PERMEASE PROTEIN DDPB-RELATED"/>
    <property type="match status" value="1"/>
</dbReference>
<evidence type="ECO:0000256" key="5">
    <source>
        <dbReference type="ARBA" id="ARBA00022989"/>
    </source>
</evidence>
<feature type="domain" description="ABC transmembrane type-1" evidence="8">
    <location>
        <begin position="95"/>
        <end position="325"/>
    </location>
</feature>
<feature type="transmembrane region" description="Helical" evidence="7">
    <location>
        <begin position="134"/>
        <end position="155"/>
    </location>
</feature>
<dbReference type="RefSeq" id="WP_378220802.1">
    <property type="nucleotide sequence ID" value="NZ_JBHRTK010000012.1"/>
</dbReference>
<keyword evidence="6 7" id="KW-0472">Membrane</keyword>
<comment type="subcellular location">
    <subcellularLocation>
        <location evidence="1 7">Cell membrane</location>
        <topology evidence="1 7">Multi-pass membrane protein</topology>
    </subcellularLocation>
</comment>
<feature type="transmembrane region" description="Helical" evidence="7">
    <location>
        <begin position="256"/>
        <end position="282"/>
    </location>
</feature>
<dbReference type="EMBL" id="JBHRTK010000012">
    <property type="protein sequence ID" value="MFC3207005.1"/>
    <property type="molecule type" value="Genomic_DNA"/>
</dbReference>
<feature type="transmembrane region" description="Helical" evidence="7">
    <location>
        <begin position="198"/>
        <end position="217"/>
    </location>
</feature>
<protein>
    <submittedName>
        <fullName evidence="9">ABC transporter permease</fullName>
    </submittedName>
</protein>
<dbReference type="InterPro" id="IPR035906">
    <property type="entry name" value="MetI-like_sf"/>
</dbReference>
<gene>
    <name evidence="9" type="ORF">ACFOHJ_12335</name>
</gene>
<dbReference type="InterPro" id="IPR000515">
    <property type="entry name" value="MetI-like"/>
</dbReference>
<feature type="transmembrane region" description="Helical" evidence="7">
    <location>
        <begin position="9"/>
        <end position="30"/>
    </location>
</feature>
<dbReference type="PROSITE" id="PS50928">
    <property type="entry name" value="ABC_TM1"/>
    <property type="match status" value="1"/>
</dbReference>
<feature type="transmembrane region" description="Helical" evidence="7">
    <location>
        <begin position="101"/>
        <end position="122"/>
    </location>
</feature>
<evidence type="ECO:0000256" key="7">
    <source>
        <dbReference type="RuleBase" id="RU363032"/>
    </source>
</evidence>
<accession>A0ABV7KA84</accession>
<feature type="transmembrane region" description="Helical" evidence="7">
    <location>
        <begin position="302"/>
        <end position="321"/>
    </location>
</feature>
<comment type="caution">
    <text evidence="9">The sequence shown here is derived from an EMBL/GenBank/DDBJ whole genome shotgun (WGS) entry which is preliminary data.</text>
</comment>
<evidence type="ECO:0000313" key="9">
    <source>
        <dbReference type="EMBL" id="MFC3207005.1"/>
    </source>
</evidence>
<dbReference type="InterPro" id="IPR045621">
    <property type="entry name" value="BPD_transp_1_N"/>
</dbReference>
<evidence type="ECO:0000256" key="6">
    <source>
        <dbReference type="ARBA" id="ARBA00023136"/>
    </source>
</evidence>
<dbReference type="CDD" id="cd06261">
    <property type="entry name" value="TM_PBP2"/>
    <property type="match status" value="1"/>
</dbReference>
<organism evidence="9 10">
    <name type="scientific">Aquamicrobium soli</name>
    <dbReference type="NCBI Taxonomy" id="1811518"/>
    <lineage>
        <taxon>Bacteria</taxon>
        <taxon>Pseudomonadati</taxon>
        <taxon>Pseudomonadota</taxon>
        <taxon>Alphaproteobacteria</taxon>
        <taxon>Hyphomicrobiales</taxon>
        <taxon>Phyllobacteriaceae</taxon>
        <taxon>Aquamicrobium</taxon>
    </lineage>
</organism>
<dbReference type="Pfam" id="PF19300">
    <property type="entry name" value="BPD_transp_1_N"/>
    <property type="match status" value="1"/>
</dbReference>
<evidence type="ECO:0000256" key="2">
    <source>
        <dbReference type="ARBA" id="ARBA00022448"/>
    </source>
</evidence>
<keyword evidence="4 7" id="KW-0812">Transmembrane</keyword>
<name>A0ABV7KA84_9HYPH</name>
<comment type="similarity">
    <text evidence="7">Belongs to the binding-protein-dependent transport system permease family.</text>
</comment>